<proteinExistence type="inferred from homology"/>
<dbReference type="InterPro" id="IPR036396">
    <property type="entry name" value="Cyt_P450_sf"/>
</dbReference>
<reference evidence="11" key="1">
    <citation type="submission" date="2017-02" db="UniProtKB">
        <authorList>
            <consortium name="WormBaseParasite"/>
        </authorList>
    </citation>
    <scope>IDENTIFICATION</scope>
</reference>
<dbReference type="EMBL" id="UXUI01011166">
    <property type="protein sequence ID" value="VDD96009.1"/>
    <property type="molecule type" value="Genomic_DNA"/>
</dbReference>
<keyword evidence="5" id="KW-0408">Iron</keyword>
<evidence type="ECO:0000313" key="11">
    <source>
        <dbReference type="WBParaSite" id="EVEC_0001145201-mRNA-1"/>
    </source>
</evidence>
<evidence type="ECO:0000256" key="1">
    <source>
        <dbReference type="ARBA" id="ARBA00010617"/>
    </source>
</evidence>
<keyword evidence="8" id="KW-1133">Transmembrane helix</keyword>
<dbReference type="PANTHER" id="PTHR24302">
    <property type="entry name" value="CYTOCHROME P450 FAMILY 3"/>
    <property type="match status" value="1"/>
</dbReference>
<evidence type="ECO:0000256" key="7">
    <source>
        <dbReference type="SAM" id="Coils"/>
    </source>
</evidence>
<keyword evidence="4" id="KW-0560">Oxidoreductase</keyword>
<keyword evidence="8" id="KW-0812">Transmembrane</keyword>
<dbReference type="Pfam" id="PF00067">
    <property type="entry name" value="p450"/>
    <property type="match status" value="3"/>
</dbReference>
<dbReference type="WBParaSite" id="EVEC_0001145201-mRNA-1">
    <property type="protein sequence ID" value="EVEC_0001145201-mRNA-1"/>
    <property type="gene ID" value="EVEC_0001145201"/>
</dbReference>
<evidence type="ECO:0000256" key="2">
    <source>
        <dbReference type="ARBA" id="ARBA00022617"/>
    </source>
</evidence>
<evidence type="ECO:0000256" key="3">
    <source>
        <dbReference type="ARBA" id="ARBA00022723"/>
    </source>
</evidence>
<dbReference type="STRING" id="51028.A0A0N4VKR4"/>
<keyword evidence="8" id="KW-0472">Membrane</keyword>
<reference evidence="9 10" key="2">
    <citation type="submission" date="2018-10" db="EMBL/GenBank/DDBJ databases">
        <authorList>
            <consortium name="Pathogen Informatics"/>
        </authorList>
    </citation>
    <scope>NUCLEOTIDE SEQUENCE [LARGE SCALE GENOMIC DNA]</scope>
</reference>
<dbReference type="Gene3D" id="1.10.630.10">
    <property type="entry name" value="Cytochrome P450"/>
    <property type="match status" value="3"/>
</dbReference>
<dbReference type="InterPro" id="IPR001128">
    <property type="entry name" value="Cyt_P450"/>
</dbReference>
<dbReference type="GO" id="GO:0020037">
    <property type="term" value="F:heme binding"/>
    <property type="evidence" value="ECO:0007669"/>
    <property type="project" value="InterPro"/>
</dbReference>
<feature type="transmembrane region" description="Helical" evidence="8">
    <location>
        <begin position="16"/>
        <end position="34"/>
    </location>
</feature>
<dbReference type="OrthoDB" id="2789670at2759"/>
<dbReference type="AlphaFoldDB" id="A0A0N4VKR4"/>
<keyword evidence="6" id="KW-0503">Monooxygenase</keyword>
<dbReference type="SUPFAM" id="SSF48264">
    <property type="entry name" value="Cytochrome P450"/>
    <property type="match status" value="1"/>
</dbReference>
<evidence type="ECO:0000256" key="4">
    <source>
        <dbReference type="ARBA" id="ARBA00023002"/>
    </source>
</evidence>
<dbReference type="PANTHER" id="PTHR24302:SF15">
    <property type="entry name" value="FATTY-ACID PEROXYGENASE"/>
    <property type="match status" value="1"/>
</dbReference>
<evidence type="ECO:0000313" key="10">
    <source>
        <dbReference type="Proteomes" id="UP000274131"/>
    </source>
</evidence>
<sequence>MLCAHNISTSVVCLEMILLIIGLFYITMASPYCYKRSRYWKDRNIPGPVSIPFIGNFFKAISDEIPEGYVFRDWTKQYGKYYGFQVGQTNILAINDLNMVRQLFIQKFDNFHGRRVRGIGRNPDTTPEVHIFNACGYRWRRLRTISAPIFTTGNIKKVSATAEKTSQFKIILNYQEMAMDIISRVAVGQKRIHSYNFWKKIIRILQDKKFIQGLQRSEKMMSENEIVANSLLFLLAGYDTTSNSLAFLTWHLARDQQRLKKLQQEIDEICTTQVNLDVTILRILMGTHVVVDGKDPDKFISESFEALKKKINLRNCVAYLPFGLGPRQYIGMSFALMEEKLAICHLVRRFNLFTGPDSEDSLGVQGFFIINLISVHVYLKRRKIGINNAVS</sequence>
<dbReference type="GO" id="GO:0016705">
    <property type="term" value="F:oxidoreductase activity, acting on paired donors, with incorporation or reduction of molecular oxygen"/>
    <property type="evidence" value="ECO:0007669"/>
    <property type="project" value="InterPro"/>
</dbReference>
<evidence type="ECO:0000256" key="5">
    <source>
        <dbReference type="ARBA" id="ARBA00023004"/>
    </source>
</evidence>
<evidence type="ECO:0000256" key="8">
    <source>
        <dbReference type="SAM" id="Phobius"/>
    </source>
</evidence>
<keyword evidence="10" id="KW-1185">Reference proteome</keyword>
<gene>
    <name evidence="9" type="ORF">EVEC_LOCUS10760</name>
</gene>
<dbReference type="Proteomes" id="UP000274131">
    <property type="component" value="Unassembled WGS sequence"/>
</dbReference>
<keyword evidence="3" id="KW-0479">Metal-binding</keyword>
<keyword evidence="2" id="KW-0349">Heme</keyword>
<name>A0A0N4VKR4_ENTVE</name>
<accession>A0A0N4VKR4</accession>
<keyword evidence="7" id="KW-0175">Coiled coil</keyword>
<organism evidence="11">
    <name type="scientific">Enterobius vermicularis</name>
    <name type="common">Human pinworm</name>
    <dbReference type="NCBI Taxonomy" id="51028"/>
    <lineage>
        <taxon>Eukaryota</taxon>
        <taxon>Metazoa</taxon>
        <taxon>Ecdysozoa</taxon>
        <taxon>Nematoda</taxon>
        <taxon>Chromadorea</taxon>
        <taxon>Rhabditida</taxon>
        <taxon>Spirurina</taxon>
        <taxon>Oxyuridomorpha</taxon>
        <taxon>Oxyuroidea</taxon>
        <taxon>Oxyuridae</taxon>
        <taxon>Enterobius</taxon>
    </lineage>
</organism>
<dbReference type="GO" id="GO:0008395">
    <property type="term" value="F:steroid hydroxylase activity"/>
    <property type="evidence" value="ECO:0007669"/>
    <property type="project" value="TreeGrafter"/>
</dbReference>
<comment type="similarity">
    <text evidence="1">Belongs to the cytochrome P450 family.</text>
</comment>
<dbReference type="InterPro" id="IPR050705">
    <property type="entry name" value="Cytochrome_P450_3A"/>
</dbReference>
<evidence type="ECO:0000313" key="9">
    <source>
        <dbReference type="EMBL" id="VDD96009.1"/>
    </source>
</evidence>
<dbReference type="GO" id="GO:0005506">
    <property type="term" value="F:iron ion binding"/>
    <property type="evidence" value="ECO:0007669"/>
    <property type="project" value="InterPro"/>
</dbReference>
<feature type="coiled-coil region" evidence="7">
    <location>
        <begin position="245"/>
        <end position="272"/>
    </location>
</feature>
<evidence type="ECO:0000256" key="6">
    <source>
        <dbReference type="ARBA" id="ARBA00023033"/>
    </source>
</evidence>
<protein>
    <submittedName>
        <fullName evidence="11">Cytochrome P450</fullName>
    </submittedName>
</protein>